<feature type="domain" description="Chorismate-utilising enzyme C-terminal" evidence="6">
    <location>
        <begin position="85"/>
        <end position="329"/>
    </location>
</feature>
<accession>A0A096AU37</accession>
<evidence type="ECO:0000313" key="8">
    <source>
        <dbReference type="Proteomes" id="UP000029538"/>
    </source>
</evidence>
<protein>
    <recommendedName>
        <fullName evidence="3">isochorismate synthase</fullName>
        <ecNumber evidence="3">5.4.4.2</ecNumber>
    </recommendedName>
    <alternativeName>
        <fullName evidence="5">Isochorismate mutase</fullName>
    </alternativeName>
</protein>
<evidence type="ECO:0000256" key="2">
    <source>
        <dbReference type="ARBA" id="ARBA00005297"/>
    </source>
</evidence>
<evidence type="ECO:0000256" key="1">
    <source>
        <dbReference type="ARBA" id="ARBA00000799"/>
    </source>
</evidence>
<dbReference type="EMBL" id="JRNR01000006">
    <property type="protein sequence ID" value="KGF50255.1"/>
    <property type="molecule type" value="Genomic_DNA"/>
</dbReference>
<name>A0A096AU37_9BACT</name>
<dbReference type="Proteomes" id="UP000029538">
    <property type="component" value="Unassembled WGS sequence"/>
</dbReference>
<reference evidence="7 8" key="1">
    <citation type="submission" date="2014-07" db="EMBL/GenBank/DDBJ databases">
        <authorList>
            <person name="McCorrison J."/>
            <person name="Sanka R."/>
            <person name="Torralba M."/>
            <person name="Gillis M."/>
            <person name="Haft D.H."/>
            <person name="Methe B."/>
            <person name="Sutton G."/>
            <person name="Nelson K.E."/>
        </authorList>
    </citation>
    <scope>NUCLEOTIDE SEQUENCE [LARGE SCALE GENOMIC DNA]</scope>
    <source>
        <strain evidence="7 8">DNF00882</strain>
    </source>
</reference>
<dbReference type="AlphaFoldDB" id="A0A096AU37"/>
<evidence type="ECO:0000259" key="6">
    <source>
        <dbReference type="Pfam" id="PF00425"/>
    </source>
</evidence>
<dbReference type="Pfam" id="PF00425">
    <property type="entry name" value="Chorismate_bind"/>
    <property type="match status" value="1"/>
</dbReference>
<comment type="similarity">
    <text evidence="2">Belongs to the isochorismate synthase family.</text>
</comment>
<dbReference type="EC" id="5.4.4.2" evidence="3"/>
<evidence type="ECO:0000256" key="4">
    <source>
        <dbReference type="ARBA" id="ARBA00023235"/>
    </source>
</evidence>
<dbReference type="GO" id="GO:0008909">
    <property type="term" value="F:isochorismate synthase activity"/>
    <property type="evidence" value="ECO:0007669"/>
    <property type="project" value="UniProtKB-EC"/>
</dbReference>
<organism evidence="7 8">
    <name type="scientific">Prevotella disiens DNF00882</name>
    <dbReference type="NCBI Taxonomy" id="1401075"/>
    <lineage>
        <taxon>Bacteria</taxon>
        <taxon>Pseudomonadati</taxon>
        <taxon>Bacteroidota</taxon>
        <taxon>Bacteroidia</taxon>
        <taxon>Bacteroidales</taxon>
        <taxon>Prevotellaceae</taxon>
        <taxon>Prevotella</taxon>
    </lineage>
</organism>
<evidence type="ECO:0000256" key="5">
    <source>
        <dbReference type="ARBA" id="ARBA00041564"/>
    </source>
</evidence>
<gene>
    <name evidence="7" type="ORF">HMPREF0654_01990</name>
</gene>
<dbReference type="Gene3D" id="3.60.120.10">
    <property type="entry name" value="Anthranilate synthase"/>
    <property type="match status" value="1"/>
</dbReference>
<dbReference type="InterPro" id="IPR005801">
    <property type="entry name" value="ADC_synthase"/>
</dbReference>
<dbReference type="SUPFAM" id="SSF56322">
    <property type="entry name" value="ADC synthase"/>
    <property type="match status" value="1"/>
</dbReference>
<dbReference type="PANTHER" id="PTHR42839:SF2">
    <property type="entry name" value="ISOCHORISMATE SYNTHASE ENTC"/>
    <property type="match status" value="1"/>
</dbReference>
<dbReference type="InterPro" id="IPR015890">
    <property type="entry name" value="Chorismate_C"/>
</dbReference>
<dbReference type="NCBIfam" id="TIGR00543">
    <property type="entry name" value="isochor_syn"/>
    <property type="match status" value="1"/>
</dbReference>
<keyword evidence="4" id="KW-0413">Isomerase</keyword>
<sequence>MRSFAIYRLPYAKECTKMVQQTAPLEVASLQDLNGKTGFVIVPFMPSAQCPILLLQPEEVVTLAVKQPETILKKEVKPTERKEYRDDYHKDFAVFHEQICNGRFSKIVLSRCVEEEKSSNLQAEEIFWRACQRYPRQFVALFSTPQTGTWLMATPEILLDGNSSNWKTMALAGTMPYQSDEIIWSEKNKAEQQYVAKYIRQCLEQHATDIEEQGVYTAQAANLAHLRTDFKFQLKDNTQIGTLLNTLHPTPAVCGIEKETARKFILDNETTPRRYYSGFAGALNLNGNTHLYVSLRCMEIMETKCRLYAGGGLLTDSTEESEWQETEAKLATMRQLLE</sequence>
<dbReference type="PANTHER" id="PTHR42839">
    <property type="entry name" value="ISOCHORISMATE SYNTHASE ENTC"/>
    <property type="match status" value="1"/>
</dbReference>
<dbReference type="InterPro" id="IPR004561">
    <property type="entry name" value="IsoChor_synthase"/>
</dbReference>
<evidence type="ECO:0000256" key="3">
    <source>
        <dbReference type="ARBA" id="ARBA00012824"/>
    </source>
</evidence>
<comment type="catalytic activity">
    <reaction evidence="1">
        <text>chorismate = isochorismate</text>
        <dbReference type="Rhea" id="RHEA:18985"/>
        <dbReference type="ChEBI" id="CHEBI:29748"/>
        <dbReference type="ChEBI" id="CHEBI:29780"/>
        <dbReference type="EC" id="5.4.4.2"/>
    </reaction>
</comment>
<proteinExistence type="inferred from homology"/>
<comment type="caution">
    <text evidence="7">The sequence shown here is derived from an EMBL/GenBank/DDBJ whole genome shotgun (WGS) entry which is preliminary data.</text>
</comment>
<dbReference type="RefSeq" id="WP_036882365.1">
    <property type="nucleotide sequence ID" value="NZ_JRNR01000006.1"/>
</dbReference>
<evidence type="ECO:0000313" key="7">
    <source>
        <dbReference type="EMBL" id="KGF50255.1"/>
    </source>
</evidence>